<comment type="similarity">
    <text evidence="1">Belongs to the protein kinase superfamily. CMGC Ser/Thr protein kinase family. CDC2/CDKX subfamily.</text>
</comment>
<evidence type="ECO:0000256" key="3">
    <source>
        <dbReference type="ARBA" id="ARBA00022527"/>
    </source>
</evidence>
<feature type="binding site" evidence="14">
    <location>
        <position position="91"/>
    </location>
    <ligand>
        <name>ATP</name>
        <dbReference type="ChEBI" id="CHEBI:30616"/>
    </ligand>
</feature>
<dbReference type="Pfam" id="PF00069">
    <property type="entry name" value="Pkinase"/>
    <property type="match status" value="1"/>
</dbReference>
<comment type="subunit">
    <text evidence="8">May form a complex composed of at least the catalytic subunit CRK2 and a cyclin.</text>
</comment>
<evidence type="ECO:0000313" key="17">
    <source>
        <dbReference type="Proteomes" id="UP000692954"/>
    </source>
</evidence>
<dbReference type="GO" id="GO:0005737">
    <property type="term" value="C:cytoplasm"/>
    <property type="evidence" value="ECO:0007669"/>
    <property type="project" value="TreeGrafter"/>
</dbReference>
<evidence type="ECO:0000256" key="11">
    <source>
        <dbReference type="ARBA" id="ARBA00042858"/>
    </source>
</evidence>
<dbReference type="GO" id="GO:0030332">
    <property type="term" value="F:cyclin binding"/>
    <property type="evidence" value="ECO:0007669"/>
    <property type="project" value="TreeGrafter"/>
</dbReference>
<comment type="catalytic activity">
    <reaction evidence="12">
        <text>L-threonyl-[protein] + ATP = O-phospho-L-threonyl-[protein] + ADP + H(+)</text>
        <dbReference type="Rhea" id="RHEA:46608"/>
        <dbReference type="Rhea" id="RHEA-COMP:11060"/>
        <dbReference type="Rhea" id="RHEA-COMP:11605"/>
        <dbReference type="ChEBI" id="CHEBI:15378"/>
        <dbReference type="ChEBI" id="CHEBI:30013"/>
        <dbReference type="ChEBI" id="CHEBI:30616"/>
        <dbReference type="ChEBI" id="CHEBI:61977"/>
        <dbReference type="ChEBI" id="CHEBI:456216"/>
        <dbReference type="EC" id="2.7.11.22"/>
    </reaction>
</comment>
<dbReference type="GO" id="GO:0005524">
    <property type="term" value="F:ATP binding"/>
    <property type="evidence" value="ECO:0007669"/>
    <property type="project" value="UniProtKB-UniRule"/>
</dbReference>
<dbReference type="GO" id="GO:0004693">
    <property type="term" value="F:cyclin-dependent protein serine/threonine kinase activity"/>
    <property type="evidence" value="ECO:0007669"/>
    <property type="project" value="UniProtKB-EC"/>
</dbReference>
<dbReference type="PROSITE" id="PS00107">
    <property type="entry name" value="PROTEIN_KINASE_ATP"/>
    <property type="match status" value="1"/>
</dbReference>
<dbReference type="InterPro" id="IPR000719">
    <property type="entry name" value="Prot_kinase_dom"/>
</dbReference>
<evidence type="ECO:0000256" key="10">
    <source>
        <dbReference type="ARBA" id="ARBA00041902"/>
    </source>
</evidence>
<sequence length="325" mass="38565">MNSIIQYQLYLRIENDGVFILSNKQIYDYQFEYNRIICDSQILYQIKDIIYYYMSVLENVRYIKIQKIGEGAYGIIYKAQDVQTQEIVALKKFKLSDYEGVPSCALREISILKQLNHPNIIKLISQIIINKKLHLVMNYYDKDLTEYLKFYHEEFHLKNIIYKILLAVEFIHSRKIIHRDLQPNNILVKNNEPVIIDFGLSRVFSPNLTPGVTQLWYRAPELLQNCHSYDYAIDMWSLGCIILEIALNKPLFMGQSEIHQLLLIKNLIDGDEWFKQNSQFAKFNNLFIDLINKLLQIDPTKRITSKQAIQHPFFQDQFAFIYNNE</sequence>
<reference evidence="16" key="1">
    <citation type="submission" date="2021-01" db="EMBL/GenBank/DDBJ databases">
        <authorList>
            <consortium name="Genoscope - CEA"/>
            <person name="William W."/>
        </authorList>
    </citation>
    <scope>NUCLEOTIDE SEQUENCE</scope>
</reference>
<evidence type="ECO:0000256" key="2">
    <source>
        <dbReference type="ARBA" id="ARBA00012425"/>
    </source>
</evidence>
<dbReference type="EMBL" id="CAJJDN010000068">
    <property type="protein sequence ID" value="CAD8097431.1"/>
    <property type="molecule type" value="Genomic_DNA"/>
</dbReference>
<feature type="domain" description="Protein kinase" evidence="15">
    <location>
        <begin position="62"/>
        <end position="314"/>
    </location>
</feature>
<evidence type="ECO:0000256" key="13">
    <source>
        <dbReference type="ARBA" id="ARBA00048367"/>
    </source>
</evidence>
<evidence type="ECO:0000256" key="8">
    <source>
        <dbReference type="ARBA" id="ARBA00038543"/>
    </source>
</evidence>
<keyword evidence="6" id="KW-0418">Kinase</keyword>
<dbReference type="EC" id="2.7.11.22" evidence="2"/>
<evidence type="ECO:0000256" key="4">
    <source>
        <dbReference type="ARBA" id="ARBA00022679"/>
    </source>
</evidence>
<evidence type="ECO:0000256" key="14">
    <source>
        <dbReference type="PROSITE-ProRule" id="PRU10141"/>
    </source>
</evidence>
<proteinExistence type="inferred from homology"/>
<dbReference type="GO" id="GO:0005634">
    <property type="term" value="C:nucleus"/>
    <property type="evidence" value="ECO:0007669"/>
    <property type="project" value="TreeGrafter"/>
</dbReference>
<gene>
    <name evidence="16" type="ORF">PSON_ATCC_30995.1.T0680145</name>
</gene>
<evidence type="ECO:0000256" key="6">
    <source>
        <dbReference type="ARBA" id="ARBA00022777"/>
    </source>
</evidence>
<keyword evidence="17" id="KW-1185">Reference proteome</keyword>
<evidence type="ECO:0000256" key="7">
    <source>
        <dbReference type="ARBA" id="ARBA00022840"/>
    </source>
</evidence>
<dbReference type="GO" id="GO:0000082">
    <property type="term" value="P:G1/S transition of mitotic cell cycle"/>
    <property type="evidence" value="ECO:0007669"/>
    <property type="project" value="TreeGrafter"/>
</dbReference>
<evidence type="ECO:0000256" key="9">
    <source>
        <dbReference type="ARBA" id="ARBA00039612"/>
    </source>
</evidence>
<keyword evidence="3" id="KW-0723">Serine/threonine-protein kinase</keyword>
<comment type="catalytic activity">
    <reaction evidence="13">
        <text>L-seryl-[protein] + ATP = O-phospho-L-seryl-[protein] + ADP + H(+)</text>
        <dbReference type="Rhea" id="RHEA:17989"/>
        <dbReference type="Rhea" id="RHEA-COMP:9863"/>
        <dbReference type="Rhea" id="RHEA-COMP:11604"/>
        <dbReference type="ChEBI" id="CHEBI:15378"/>
        <dbReference type="ChEBI" id="CHEBI:29999"/>
        <dbReference type="ChEBI" id="CHEBI:30616"/>
        <dbReference type="ChEBI" id="CHEBI:83421"/>
        <dbReference type="ChEBI" id="CHEBI:456216"/>
        <dbReference type="EC" id="2.7.11.22"/>
    </reaction>
</comment>
<dbReference type="OrthoDB" id="291417at2759"/>
<dbReference type="InterPro" id="IPR017441">
    <property type="entry name" value="Protein_kinase_ATP_BS"/>
</dbReference>
<dbReference type="AlphaFoldDB" id="A0A8S1P392"/>
<dbReference type="Proteomes" id="UP000692954">
    <property type="component" value="Unassembled WGS sequence"/>
</dbReference>
<accession>A0A8S1P392</accession>
<evidence type="ECO:0000313" key="16">
    <source>
        <dbReference type="EMBL" id="CAD8097431.1"/>
    </source>
</evidence>
<organism evidence="16 17">
    <name type="scientific">Paramecium sonneborni</name>
    <dbReference type="NCBI Taxonomy" id="65129"/>
    <lineage>
        <taxon>Eukaryota</taxon>
        <taxon>Sar</taxon>
        <taxon>Alveolata</taxon>
        <taxon>Ciliophora</taxon>
        <taxon>Intramacronucleata</taxon>
        <taxon>Oligohymenophorea</taxon>
        <taxon>Peniculida</taxon>
        <taxon>Parameciidae</taxon>
        <taxon>Paramecium</taxon>
    </lineage>
</organism>
<evidence type="ECO:0000256" key="5">
    <source>
        <dbReference type="ARBA" id="ARBA00022741"/>
    </source>
</evidence>
<dbReference type="PANTHER" id="PTHR24056">
    <property type="entry name" value="CELL DIVISION PROTEIN KINASE"/>
    <property type="match status" value="1"/>
</dbReference>
<dbReference type="PANTHER" id="PTHR24056:SF254">
    <property type="entry name" value="CYCLIN-DEPENDENT KINASE 2"/>
    <property type="match status" value="1"/>
</dbReference>
<evidence type="ECO:0000256" key="1">
    <source>
        <dbReference type="ARBA" id="ARBA00006485"/>
    </source>
</evidence>
<comment type="caution">
    <text evidence="16">The sequence shown here is derived from an EMBL/GenBank/DDBJ whole genome shotgun (WGS) entry which is preliminary data.</text>
</comment>
<evidence type="ECO:0000256" key="12">
    <source>
        <dbReference type="ARBA" id="ARBA00047811"/>
    </source>
</evidence>
<keyword evidence="5 14" id="KW-0547">Nucleotide-binding</keyword>
<dbReference type="FunFam" id="3.30.200.20:FF:000375">
    <property type="entry name" value="Cell division related protein kinase 2"/>
    <property type="match status" value="1"/>
</dbReference>
<dbReference type="InterPro" id="IPR050108">
    <property type="entry name" value="CDK"/>
</dbReference>
<keyword evidence="7 14" id="KW-0067">ATP-binding</keyword>
<dbReference type="GO" id="GO:0007165">
    <property type="term" value="P:signal transduction"/>
    <property type="evidence" value="ECO:0007669"/>
    <property type="project" value="TreeGrafter"/>
</dbReference>
<dbReference type="GO" id="GO:0010468">
    <property type="term" value="P:regulation of gene expression"/>
    <property type="evidence" value="ECO:0007669"/>
    <property type="project" value="TreeGrafter"/>
</dbReference>
<protein>
    <recommendedName>
        <fullName evidence="9">Cyclin-dependent kinase 2 homolog</fullName>
        <ecNumber evidence="2">2.7.11.22</ecNumber>
    </recommendedName>
    <alternativeName>
        <fullName evidence="10">Cell division control protein 2 homolog</fullName>
    </alternativeName>
    <alternativeName>
        <fullName evidence="11">cdc2-related kinase 2</fullName>
    </alternativeName>
</protein>
<evidence type="ECO:0000259" key="15">
    <source>
        <dbReference type="PROSITE" id="PS50011"/>
    </source>
</evidence>
<dbReference type="GO" id="GO:0000307">
    <property type="term" value="C:cyclin-dependent protein kinase holoenzyme complex"/>
    <property type="evidence" value="ECO:0007669"/>
    <property type="project" value="TreeGrafter"/>
</dbReference>
<keyword evidence="4" id="KW-0808">Transferase</keyword>
<name>A0A8S1P392_9CILI</name>
<dbReference type="GO" id="GO:0010389">
    <property type="term" value="P:regulation of G2/M transition of mitotic cell cycle"/>
    <property type="evidence" value="ECO:0007669"/>
    <property type="project" value="TreeGrafter"/>
</dbReference>
<dbReference type="PROSITE" id="PS50011">
    <property type="entry name" value="PROTEIN_KINASE_DOM"/>
    <property type="match status" value="1"/>
</dbReference>